<evidence type="ECO:0000256" key="7">
    <source>
        <dbReference type="PIRSR" id="PIRSR605150-3"/>
    </source>
</evidence>
<reference evidence="11" key="2">
    <citation type="submission" date="2020-09" db="EMBL/GenBank/DDBJ databases">
        <authorList>
            <person name="Sun Q."/>
            <person name="Zhou Y."/>
        </authorList>
    </citation>
    <scope>NUCLEOTIDE SEQUENCE</scope>
    <source>
        <strain evidence="11">CGMCC 4.7308</strain>
    </source>
</reference>
<feature type="domain" description="Glycosyltransferase 2-like" evidence="10">
    <location>
        <begin position="407"/>
        <end position="519"/>
    </location>
</feature>
<dbReference type="GO" id="GO:0005886">
    <property type="term" value="C:plasma membrane"/>
    <property type="evidence" value="ECO:0007669"/>
    <property type="project" value="TreeGrafter"/>
</dbReference>
<keyword evidence="12" id="KW-1185">Reference proteome</keyword>
<dbReference type="AlphaFoldDB" id="A0A917WGK5"/>
<evidence type="ECO:0000256" key="4">
    <source>
        <dbReference type="ARBA" id="ARBA00022692"/>
    </source>
</evidence>
<dbReference type="SUPFAM" id="SSF53448">
    <property type="entry name" value="Nucleotide-diphospho-sugar transferases"/>
    <property type="match status" value="2"/>
</dbReference>
<name>A0A917WGK5_9ACTN</name>
<keyword evidence="3" id="KW-0808">Transferase</keyword>
<comment type="subcellular location">
    <subcellularLocation>
        <location evidence="1">Membrane</location>
        <topology evidence="1">Multi-pass membrane protein</topology>
    </subcellularLocation>
</comment>
<feature type="transmembrane region" description="Helical" evidence="8">
    <location>
        <begin position="12"/>
        <end position="34"/>
    </location>
</feature>
<feature type="binding site" evidence="7">
    <location>
        <position position="151"/>
    </location>
    <ligand>
        <name>Mn(2+)</name>
        <dbReference type="ChEBI" id="CHEBI:29035"/>
    </ligand>
</feature>
<feature type="domain" description="Glycosyltransferase 2-like" evidence="9">
    <location>
        <begin position="86"/>
        <end position="246"/>
    </location>
</feature>
<feature type="transmembrane region" description="Helical" evidence="8">
    <location>
        <begin position="598"/>
        <end position="618"/>
    </location>
</feature>
<dbReference type="InterPro" id="IPR001173">
    <property type="entry name" value="Glyco_trans_2-like"/>
</dbReference>
<keyword evidence="6 8" id="KW-0472">Membrane</keyword>
<protein>
    <submittedName>
        <fullName evidence="11">Cellulose synthase</fullName>
    </submittedName>
</protein>
<feature type="binding site" evidence="7">
    <location>
        <position position="171"/>
    </location>
    <ligand>
        <name>Mn(2+)</name>
        <dbReference type="ChEBI" id="CHEBI:29035"/>
    </ligand>
</feature>
<dbReference type="GO" id="GO:0012505">
    <property type="term" value="C:endomembrane system"/>
    <property type="evidence" value="ECO:0007669"/>
    <property type="project" value="UniProtKB-SubCell"/>
</dbReference>
<evidence type="ECO:0000259" key="10">
    <source>
        <dbReference type="Pfam" id="PF13632"/>
    </source>
</evidence>
<dbReference type="CDD" id="cd06421">
    <property type="entry name" value="CESA_CelA_like"/>
    <property type="match status" value="1"/>
</dbReference>
<reference evidence="11" key="1">
    <citation type="journal article" date="2014" name="Int. J. Syst. Evol. Microbiol.">
        <title>Complete genome sequence of Corynebacterium casei LMG S-19264T (=DSM 44701T), isolated from a smear-ripened cheese.</title>
        <authorList>
            <consortium name="US DOE Joint Genome Institute (JGI-PGF)"/>
            <person name="Walter F."/>
            <person name="Albersmeier A."/>
            <person name="Kalinowski J."/>
            <person name="Ruckert C."/>
        </authorList>
    </citation>
    <scope>NUCLEOTIDE SEQUENCE</scope>
    <source>
        <strain evidence="11">CGMCC 4.7308</strain>
    </source>
</reference>
<dbReference type="Proteomes" id="UP000655208">
    <property type="component" value="Unassembled WGS sequence"/>
</dbReference>
<accession>A0A917WGK5</accession>
<organism evidence="11 12">
    <name type="scientific">Nakamurella endophytica</name>
    <dbReference type="NCBI Taxonomy" id="1748367"/>
    <lineage>
        <taxon>Bacteria</taxon>
        <taxon>Bacillati</taxon>
        <taxon>Actinomycetota</taxon>
        <taxon>Actinomycetes</taxon>
        <taxon>Nakamurellales</taxon>
        <taxon>Nakamurellaceae</taxon>
        <taxon>Nakamurella</taxon>
    </lineage>
</organism>
<dbReference type="InterPro" id="IPR029044">
    <property type="entry name" value="Nucleotide-diphossugar_trans"/>
</dbReference>
<evidence type="ECO:0000313" key="12">
    <source>
        <dbReference type="Proteomes" id="UP000655208"/>
    </source>
</evidence>
<evidence type="ECO:0000256" key="1">
    <source>
        <dbReference type="ARBA" id="ARBA00004141"/>
    </source>
</evidence>
<dbReference type="Pfam" id="PF13632">
    <property type="entry name" value="Glyco_trans_2_3"/>
    <property type="match status" value="1"/>
</dbReference>
<evidence type="ECO:0000256" key="8">
    <source>
        <dbReference type="SAM" id="Phobius"/>
    </source>
</evidence>
<sequence>MQRGTRERRRLAVIRILVVLTTVTAVDYIVWRWFESVNWAAWWIAVPLVAVETYSVVDCLLFGITVWRLRERPAPPPPPADATVDVFITTYNEPVDLVMTTATAAVAITHPHRTWILDDGARDEMRAAAEAAGVGYVTRSGDWAGHSRHAKAGNLNNALAATDGEFILILDADQVPEPEILDRTLGYFADPEVALVQTPQFFVNVPDEDPLGSQAPLFYGPIQQGKDGWNAAFFCGSNAVLRREAMMLIGVRGYVDQVERSVAAALRTADKVLARARRSARADLRAVAALNRVAAAVTVARGRLAQGEPLGEVTYAFQRRVEEAAAGLVADDLATLQADLAEIERLGLAAGPHAGPDATAGGPAEPAEAGEAAVTALTRRDWSPLGALESVRALVAAVDVDRSGEAQAVMPMATISVTEDMATSMRLHAHGWRTVYHHEPLAFGLAPEDLGTMLTQRLRWAQGTIQVMLRENPLLQRGLSGTQRLMYFATMWSYLSGFAALVYLAAPVIYLCFGVLPVTAFSVDFFARLLPFLLVNQLLFLVISRGHRTWRGQQYSLALFPVWIRACTTAVRNVVFGRPLGFAVTPKVRQEWRPQWRLVRVQLVTMAVLVVAAVVGTARMAAGVATVSGTLVNLLWVAYDVVLLSAVVKAARYRGHDAPVPAGSVPAVPTVSEKEAQLS</sequence>
<dbReference type="GO" id="GO:0030244">
    <property type="term" value="P:cellulose biosynthetic process"/>
    <property type="evidence" value="ECO:0007669"/>
    <property type="project" value="InterPro"/>
</dbReference>
<dbReference type="PANTHER" id="PTHR43867">
    <property type="entry name" value="CELLULOSE SYNTHASE CATALYTIC SUBUNIT A [UDP-FORMING]"/>
    <property type="match status" value="1"/>
</dbReference>
<evidence type="ECO:0000256" key="5">
    <source>
        <dbReference type="ARBA" id="ARBA00022989"/>
    </source>
</evidence>
<evidence type="ECO:0000313" key="11">
    <source>
        <dbReference type="EMBL" id="GGM03438.1"/>
    </source>
</evidence>
<evidence type="ECO:0000256" key="3">
    <source>
        <dbReference type="ARBA" id="ARBA00022679"/>
    </source>
</evidence>
<feature type="transmembrane region" description="Helical" evidence="8">
    <location>
        <begin position="40"/>
        <end position="67"/>
    </location>
</feature>
<dbReference type="EMBL" id="BMNA01000004">
    <property type="protein sequence ID" value="GGM03438.1"/>
    <property type="molecule type" value="Genomic_DNA"/>
</dbReference>
<dbReference type="GO" id="GO:0016760">
    <property type="term" value="F:cellulose synthase (UDP-forming) activity"/>
    <property type="evidence" value="ECO:0007669"/>
    <property type="project" value="InterPro"/>
</dbReference>
<dbReference type="InterPro" id="IPR050321">
    <property type="entry name" value="Glycosyltr_2/OpgH_subfam"/>
</dbReference>
<comment type="caution">
    <text evidence="11">The sequence shown here is derived from an EMBL/GenBank/DDBJ whole genome shotgun (WGS) entry which is preliminary data.</text>
</comment>
<gene>
    <name evidence="11" type="ORF">GCM10011594_24480</name>
</gene>
<dbReference type="Gene3D" id="3.90.550.10">
    <property type="entry name" value="Spore Coat Polysaccharide Biosynthesis Protein SpsA, Chain A"/>
    <property type="match status" value="2"/>
</dbReference>
<feature type="transmembrane region" description="Helical" evidence="8">
    <location>
        <begin position="485"/>
        <end position="505"/>
    </location>
</feature>
<feature type="transmembrane region" description="Helical" evidence="8">
    <location>
        <begin position="525"/>
        <end position="543"/>
    </location>
</feature>
<keyword evidence="4 8" id="KW-0812">Transmembrane</keyword>
<dbReference type="Pfam" id="PF00535">
    <property type="entry name" value="Glycos_transf_2"/>
    <property type="match status" value="1"/>
</dbReference>
<dbReference type="RefSeq" id="WP_188941800.1">
    <property type="nucleotide sequence ID" value="NZ_BMNA01000004.1"/>
</dbReference>
<keyword evidence="5 8" id="KW-1133">Transmembrane helix</keyword>
<proteinExistence type="predicted"/>
<feature type="transmembrane region" description="Helical" evidence="8">
    <location>
        <begin position="624"/>
        <end position="648"/>
    </location>
</feature>
<keyword evidence="2" id="KW-0328">Glycosyltransferase</keyword>
<evidence type="ECO:0000259" key="9">
    <source>
        <dbReference type="Pfam" id="PF00535"/>
    </source>
</evidence>
<dbReference type="PANTHER" id="PTHR43867:SF2">
    <property type="entry name" value="CELLULOSE SYNTHASE CATALYTIC SUBUNIT A [UDP-FORMING]"/>
    <property type="match status" value="1"/>
</dbReference>
<evidence type="ECO:0000256" key="6">
    <source>
        <dbReference type="ARBA" id="ARBA00023136"/>
    </source>
</evidence>
<evidence type="ECO:0000256" key="2">
    <source>
        <dbReference type="ARBA" id="ARBA00022676"/>
    </source>
</evidence>